<evidence type="ECO:0000313" key="2">
    <source>
        <dbReference type="EMBL" id="KAF5183269.1"/>
    </source>
</evidence>
<sequence length="61" mass="7269">MQHYYSLVRQEPLLVDVLIDNIWLQDLSTVSSSEIKSMLAIWIIRFYIFSLFVSFLQTDEL</sequence>
<feature type="transmembrane region" description="Helical" evidence="1">
    <location>
        <begin position="39"/>
        <end position="56"/>
    </location>
</feature>
<keyword evidence="1" id="KW-0472">Membrane</keyword>
<protein>
    <submittedName>
        <fullName evidence="2">Uncharacterized protein</fullName>
    </submittedName>
</protein>
<dbReference type="Proteomes" id="UP000554482">
    <property type="component" value="Unassembled WGS sequence"/>
</dbReference>
<keyword evidence="3" id="KW-1185">Reference proteome</keyword>
<proteinExistence type="predicted"/>
<keyword evidence="1" id="KW-0812">Transmembrane</keyword>
<keyword evidence="1" id="KW-1133">Transmembrane helix</keyword>
<evidence type="ECO:0000256" key="1">
    <source>
        <dbReference type="SAM" id="Phobius"/>
    </source>
</evidence>
<reference evidence="2 3" key="1">
    <citation type="submission" date="2020-06" db="EMBL/GenBank/DDBJ databases">
        <title>Transcriptomic and genomic resources for Thalictrum thalictroides and T. hernandezii: Facilitating candidate gene discovery in an emerging model plant lineage.</title>
        <authorList>
            <person name="Arias T."/>
            <person name="Riano-Pachon D.M."/>
            <person name="Di Stilio V.S."/>
        </authorList>
    </citation>
    <scope>NUCLEOTIDE SEQUENCE [LARGE SCALE GENOMIC DNA]</scope>
    <source>
        <strain evidence="3">cv. WT478/WT964</strain>
        <tissue evidence="2">Leaves</tissue>
    </source>
</reference>
<evidence type="ECO:0000313" key="3">
    <source>
        <dbReference type="Proteomes" id="UP000554482"/>
    </source>
</evidence>
<organism evidence="2 3">
    <name type="scientific">Thalictrum thalictroides</name>
    <name type="common">Rue-anemone</name>
    <name type="synonym">Anemone thalictroides</name>
    <dbReference type="NCBI Taxonomy" id="46969"/>
    <lineage>
        <taxon>Eukaryota</taxon>
        <taxon>Viridiplantae</taxon>
        <taxon>Streptophyta</taxon>
        <taxon>Embryophyta</taxon>
        <taxon>Tracheophyta</taxon>
        <taxon>Spermatophyta</taxon>
        <taxon>Magnoliopsida</taxon>
        <taxon>Ranunculales</taxon>
        <taxon>Ranunculaceae</taxon>
        <taxon>Thalictroideae</taxon>
        <taxon>Thalictrum</taxon>
    </lineage>
</organism>
<gene>
    <name evidence="2" type="ORF">FRX31_027144</name>
</gene>
<name>A0A7J6VDU9_THATH</name>
<dbReference type="EMBL" id="JABWDY010033698">
    <property type="protein sequence ID" value="KAF5183269.1"/>
    <property type="molecule type" value="Genomic_DNA"/>
</dbReference>
<comment type="caution">
    <text evidence="2">The sequence shown here is derived from an EMBL/GenBank/DDBJ whole genome shotgun (WGS) entry which is preliminary data.</text>
</comment>
<accession>A0A7J6VDU9</accession>
<dbReference type="AlphaFoldDB" id="A0A7J6VDU9"/>